<reference evidence="2" key="1">
    <citation type="journal article" date="2019" name="Plant Biotechnol. J.">
        <title>Genome sequencing of the Australian wild diploid species Gossypium australe highlights disease resistance and delayed gland morphogenesis.</title>
        <authorList>
            <person name="Cai Y."/>
            <person name="Cai X."/>
            <person name="Wang Q."/>
            <person name="Wang P."/>
            <person name="Zhang Y."/>
            <person name="Cai C."/>
            <person name="Xu Y."/>
            <person name="Wang K."/>
            <person name="Zhou Z."/>
            <person name="Wang C."/>
            <person name="Geng S."/>
            <person name="Li B."/>
            <person name="Dong Q."/>
            <person name="Hou Y."/>
            <person name="Wang H."/>
            <person name="Ai P."/>
            <person name="Liu Z."/>
            <person name="Yi F."/>
            <person name="Sun M."/>
            <person name="An G."/>
            <person name="Cheng J."/>
            <person name="Zhang Y."/>
            <person name="Shi Q."/>
            <person name="Xie Y."/>
            <person name="Shi X."/>
            <person name="Chang Y."/>
            <person name="Huang F."/>
            <person name="Chen Y."/>
            <person name="Hong S."/>
            <person name="Mi L."/>
            <person name="Sun Q."/>
            <person name="Zhang L."/>
            <person name="Zhou B."/>
            <person name="Peng R."/>
            <person name="Zhang X."/>
            <person name="Liu F."/>
        </authorList>
    </citation>
    <scope>NUCLEOTIDE SEQUENCE [LARGE SCALE GENOMIC DNA]</scope>
    <source>
        <strain evidence="2">cv. PA1801</strain>
    </source>
</reference>
<sequence>MNAKEDVNFPEVITVTNPLGQSTMVDKVIKNCSLMYGERTFLLLIKGTNAYLVYIIDSSKSRNNINQVPIMKEFPDLFPGELPSMPPNREMEF</sequence>
<accession>A0A5B6VAS1</accession>
<organism evidence="1 2">
    <name type="scientific">Gossypium australe</name>
    <dbReference type="NCBI Taxonomy" id="47621"/>
    <lineage>
        <taxon>Eukaryota</taxon>
        <taxon>Viridiplantae</taxon>
        <taxon>Streptophyta</taxon>
        <taxon>Embryophyta</taxon>
        <taxon>Tracheophyta</taxon>
        <taxon>Spermatophyta</taxon>
        <taxon>Magnoliopsida</taxon>
        <taxon>eudicotyledons</taxon>
        <taxon>Gunneridae</taxon>
        <taxon>Pentapetalae</taxon>
        <taxon>rosids</taxon>
        <taxon>malvids</taxon>
        <taxon>Malvales</taxon>
        <taxon>Malvaceae</taxon>
        <taxon>Malvoideae</taxon>
        <taxon>Gossypium</taxon>
    </lineage>
</organism>
<comment type="caution">
    <text evidence="1">The sequence shown here is derived from an EMBL/GenBank/DDBJ whole genome shotgun (WGS) entry which is preliminary data.</text>
</comment>
<evidence type="ECO:0000313" key="1">
    <source>
        <dbReference type="EMBL" id="KAA3466086.1"/>
    </source>
</evidence>
<dbReference type="OrthoDB" id="1749844at2759"/>
<protein>
    <submittedName>
        <fullName evidence="1">DNA/RNA polymerases superfamily protein</fullName>
    </submittedName>
</protein>
<dbReference type="AlphaFoldDB" id="A0A5B6VAS1"/>
<gene>
    <name evidence="1" type="ORF">EPI10_001204</name>
</gene>
<evidence type="ECO:0000313" key="2">
    <source>
        <dbReference type="Proteomes" id="UP000325315"/>
    </source>
</evidence>
<proteinExistence type="predicted"/>
<keyword evidence="2" id="KW-1185">Reference proteome</keyword>
<name>A0A5B6VAS1_9ROSI</name>
<dbReference type="EMBL" id="SMMG02000007">
    <property type="protein sequence ID" value="KAA3466086.1"/>
    <property type="molecule type" value="Genomic_DNA"/>
</dbReference>
<dbReference type="Proteomes" id="UP000325315">
    <property type="component" value="Unassembled WGS sequence"/>
</dbReference>